<dbReference type="AlphaFoldDB" id="A0A5C5FN68"/>
<evidence type="ECO:0000313" key="3">
    <source>
        <dbReference type="Proteomes" id="UP000311382"/>
    </source>
</evidence>
<evidence type="ECO:0008006" key="4">
    <source>
        <dbReference type="Google" id="ProtNLM"/>
    </source>
</evidence>
<dbReference type="OrthoDB" id="2529024at2759"/>
<feature type="compositionally biased region" description="Basic and acidic residues" evidence="1">
    <location>
        <begin position="292"/>
        <end position="306"/>
    </location>
</feature>
<sequence length="579" mass="61368">MRSALVSPQHAGPSRSVSPSDDARMRALGDKSNLTVDSPRASSRRRPSQLAKAPRSSTSRQSLSASPRLSVFRDISPDDVARGIGASTRPTGQPVVSASRPSSRSRVPRAASSLRLSPAPPPHRFTPSPAPARRSLSRSPSPDLPLPATRRHPSTTLHASPRAPQRSSPARLAVPGSSRDSLGGSPSLPAPWALAAPADERSSSPRAAHDASRGGEQGGGLVFRYTTTEFGDLPSLRLSLDGPLGIEAGKGGTGADDGPGMESSIVLETWEDEMSRLGLGAQDEEDAQARVSVHEEGEVTIRREMGEADGEVEGGEPAAMEVDAPMQDDAGVAGEEEVEDDVVLVALPLADDAPAMDEDGDETIKAAASPPVAAPSVDQAEDVFLAPEESKDPVAVPEVPEETLAALYLLSSPKSSSIPSPPPRPAFFTASSMPPRRARPSFDEPLPDGPPSDEDPLGYYLRTAGTFSSEDDLPSSAPSDASQLEDYLAEREVGRAVKPSSHQRNKRVVASAEARLKRLRLDATRREGRERQVLDVGEVKLSRAVRAAIEARAEGVATEKEEREVREAVRAQKARWRTG</sequence>
<feature type="compositionally biased region" description="Low complexity" evidence="1">
    <location>
        <begin position="94"/>
        <end position="117"/>
    </location>
</feature>
<organism evidence="2 3">
    <name type="scientific">Rhodotorula diobovata</name>
    <dbReference type="NCBI Taxonomy" id="5288"/>
    <lineage>
        <taxon>Eukaryota</taxon>
        <taxon>Fungi</taxon>
        <taxon>Dikarya</taxon>
        <taxon>Basidiomycota</taxon>
        <taxon>Pucciniomycotina</taxon>
        <taxon>Microbotryomycetes</taxon>
        <taxon>Sporidiobolales</taxon>
        <taxon>Sporidiobolaceae</taxon>
        <taxon>Rhodotorula</taxon>
    </lineage>
</organism>
<feature type="region of interest" description="Disordered" evidence="1">
    <location>
        <begin position="560"/>
        <end position="579"/>
    </location>
</feature>
<keyword evidence="3" id="KW-1185">Reference proteome</keyword>
<feature type="compositionally biased region" description="Basic and acidic residues" evidence="1">
    <location>
        <begin position="560"/>
        <end position="570"/>
    </location>
</feature>
<dbReference type="Proteomes" id="UP000311382">
    <property type="component" value="Unassembled WGS sequence"/>
</dbReference>
<name>A0A5C5FN68_9BASI</name>
<feature type="compositionally biased region" description="Low complexity" evidence="1">
    <location>
        <begin position="185"/>
        <end position="197"/>
    </location>
</feature>
<feature type="compositionally biased region" description="Basic and acidic residues" evidence="1">
    <location>
        <begin position="198"/>
        <end position="213"/>
    </location>
</feature>
<proteinExistence type="predicted"/>
<feature type="compositionally biased region" description="Low complexity" evidence="1">
    <location>
        <begin position="131"/>
        <end position="141"/>
    </location>
</feature>
<accession>A0A5C5FN68</accession>
<dbReference type="EMBL" id="SOZI01000185">
    <property type="protein sequence ID" value="TNY17656.1"/>
    <property type="molecule type" value="Genomic_DNA"/>
</dbReference>
<comment type="caution">
    <text evidence="2">The sequence shown here is derived from an EMBL/GenBank/DDBJ whole genome shotgun (WGS) entry which is preliminary data.</text>
</comment>
<protein>
    <recommendedName>
        <fullName evidence="4">Proteophosphoglycan ppg4</fullName>
    </recommendedName>
</protein>
<feature type="compositionally biased region" description="Low complexity" evidence="1">
    <location>
        <begin position="55"/>
        <end position="68"/>
    </location>
</feature>
<gene>
    <name evidence="2" type="ORF">DMC30DRAFT_405275</name>
</gene>
<feature type="region of interest" description="Disordered" evidence="1">
    <location>
        <begin position="1"/>
        <end position="220"/>
    </location>
</feature>
<feature type="region of interest" description="Disordered" evidence="1">
    <location>
        <begin position="412"/>
        <end position="484"/>
    </location>
</feature>
<evidence type="ECO:0000313" key="2">
    <source>
        <dbReference type="EMBL" id="TNY17656.1"/>
    </source>
</evidence>
<feature type="region of interest" description="Disordered" evidence="1">
    <location>
        <begin position="281"/>
        <end position="314"/>
    </location>
</feature>
<feature type="compositionally biased region" description="Pro residues" evidence="1">
    <location>
        <begin position="118"/>
        <end position="130"/>
    </location>
</feature>
<reference evidence="2 3" key="1">
    <citation type="submission" date="2019-03" db="EMBL/GenBank/DDBJ databases">
        <title>Rhodosporidium diobovatum UCD-FST 08-225 genome sequencing, assembly, and annotation.</title>
        <authorList>
            <person name="Fakankun I.U."/>
            <person name="Fristensky B."/>
            <person name="Levin D.B."/>
        </authorList>
    </citation>
    <scope>NUCLEOTIDE SEQUENCE [LARGE SCALE GENOMIC DNA]</scope>
    <source>
        <strain evidence="2 3">UCD-FST 08-225</strain>
    </source>
</reference>
<evidence type="ECO:0000256" key="1">
    <source>
        <dbReference type="SAM" id="MobiDB-lite"/>
    </source>
</evidence>